<keyword evidence="2" id="KW-1185">Reference proteome</keyword>
<dbReference type="Bgee" id="ENSMODG00000045475">
    <property type="expression patterns" value="Expressed in cerebellum and 4 other cell types or tissues"/>
</dbReference>
<evidence type="ECO:0000313" key="2">
    <source>
        <dbReference type="Proteomes" id="UP000002280"/>
    </source>
</evidence>
<organism evidence="1 2">
    <name type="scientific">Monodelphis domestica</name>
    <name type="common">Gray short-tailed opossum</name>
    <dbReference type="NCBI Taxonomy" id="13616"/>
    <lineage>
        <taxon>Eukaryota</taxon>
        <taxon>Metazoa</taxon>
        <taxon>Chordata</taxon>
        <taxon>Craniata</taxon>
        <taxon>Vertebrata</taxon>
        <taxon>Euteleostomi</taxon>
        <taxon>Mammalia</taxon>
        <taxon>Metatheria</taxon>
        <taxon>Didelphimorphia</taxon>
        <taxon>Didelphidae</taxon>
        <taxon>Monodelphis</taxon>
    </lineage>
</organism>
<dbReference type="AlphaFoldDB" id="A0A5F8HDJ5"/>
<accession>A0A5F8HDJ5</accession>
<dbReference type="InParanoid" id="A0A5F8HDJ5"/>
<proteinExistence type="predicted"/>
<reference evidence="1" key="3">
    <citation type="submission" date="2025-09" db="UniProtKB">
        <authorList>
            <consortium name="Ensembl"/>
        </authorList>
    </citation>
    <scope>IDENTIFICATION</scope>
</reference>
<name>A0A5F8HDJ5_MONDO</name>
<sequence length="66" mass="7318">MSQHSPVNFPQLPLTFSLCPPYYSYTYPFQLPQSGSSMAIPPRAPFGYGYTALPYGQSQPGFGYSM</sequence>
<dbReference type="STRING" id="13616.ENSMODP00000057257"/>
<dbReference type="OMA" id="EWPQLML"/>
<dbReference type="Ensembl" id="ENSMODT00000077224.1">
    <property type="protein sequence ID" value="ENSMODP00000057257.1"/>
    <property type="gene ID" value="ENSMODG00000045475.1"/>
</dbReference>
<reference evidence="1" key="2">
    <citation type="submission" date="2025-08" db="UniProtKB">
        <authorList>
            <consortium name="Ensembl"/>
        </authorList>
    </citation>
    <scope>IDENTIFICATION</scope>
</reference>
<reference evidence="1 2" key="1">
    <citation type="journal article" date="2007" name="Nature">
        <title>Genome of the marsupial Monodelphis domestica reveals innovation in non-coding sequences.</title>
        <authorList>
            <person name="Mikkelsen T.S."/>
            <person name="Wakefield M.J."/>
            <person name="Aken B."/>
            <person name="Amemiya C.T."/>
            <person name="Chang J.L."/>
            <person name="Duke S."/>
            <person name="Garber M."/>
            <person name="Gentles A.J."/>
            <person name="Goodstadt L."/>
            <person name="Heger A."/>
            <person name="Jurka J."/>
            <person name="Kamal M."/>
            <person name="Mauceli E."/>
            <person name="Searle S.M."/>
            <person name="Sharpe T."/>
            <person name="Baker M.L."/>
            <person name="Batzer M.A."/>
            <person name="Benos P.V."/>
            <person name="Belov K."/>
            <person name="Clamp M."/>
            <person name="Cook A."/>
            <person name="Cuff J."/>
            <person name="Das R."/>
            <person name="Davidow L."/>
            <person name="Deakin J.E."/>
            <person name="Fazzari M.J."/>
            <person name="Glass J.L."/>
            <person name="Grabherr M."/>
            <person name="Greally J.M."/>
            <person name="Gu W."/>
            <person name="Hore T.A."/>
            <person name="Huttley G.A."/>
            <person name="Kleber M."/>
            <person name="Jirtle R.L."/>
            <person name="Koina E."/>
            <person name="Lee J.T."/>
            <person name="Mahony S."/>
            <person name="Marra M.A."/>
            <person name="Miller R.D."/>
            <person name="Nicholls R.D."/>
            <person name="Oda M."/>
            <person name="Papenfuss A.T."/>
            <person name="Parra Z.E."/>
            <person name="Pollock D.D."/>
            <person name="Ray D.A."/>
            <person name="Schein J.E."/>
            <person name="Speed T.P."/>
            <person name="Thompson K."/>
            <person name="VandeBerg J.L."/>
            <person name="Wade C.M."/>
            <person name="Walker J.A."/>
            <person name="Waters P.D."/>
            <person name="Webber C."/>
            <person name="Weidman J.R."/>
            <person name="Xie X."/>
            <person name="Zody M.C."/>
            <person name="Baldwin J."/>
            <person name="Abdouelleil A."/>
            <person name="Abdulkadir J."/>
            <person name="Abebe A."/>
            <person name="Abera B."/>
            <person name="Abreu J."/>
            <person name="Acer S.C."/>
            <person name="Aftuck L."/>
            <person name="Alexander A."/>
            <person name="An P."/>
            <person name="Anderson E."/>
            <person name="Anderson S."/>
            <person name="Arachi H."/>
            <person name="Azer M."/>
            <person name="Bachantsang P."/>
            <person name="Barry A."/>
            <person name="Bayul T."/>
            <person name="Berlin A."/>
            <person name="Bessette D."/>
            <person name="Bloom T."/>
            <person name="Bloom T."/>
            <person name="Boguslavskiy L."/>
            <person name="Bonnet C."/>
            <person name="Boukhgalter B."/>
            <person name="Bourzgui I."/>
            <person name="Brown A."/>
            <person name="Cahill P."/>
            <person name="Channer S."/>
            <person name="Cheshatsang Y."/>
            <person name="Chuda L."/>
            <person name="Citroen M."/>
            <person name="Collymore A."/>
            <person name="Cooke P."/>
            <person name="Costello M."/>
            <person name="D'Aco K."/>
            <person name="Daza R."/>
            <person name="De Haan G."/>
            <person name="DeGray S."/>
            <person name="DeMaso C."/>
            <person name="Dhargay N."/>
            <person name="Dooley K."/>
            <person name="Dooley E."/>
            <person name="Doricent M."/>
            <person name="Dorje P."/>
            <person name="Dorjee K."/>
            <person name="Dupes A."/>
            <person name="Elong R."/>
            <person name="Falk J."/>
            <person name="Farina A."/>
            <person name="Faro S."/>
            <person name="Ferguson D."/>
            <person name="Fisher S."/>
            <person name="Foley C.D."/>
            <person name="Franke A."/>
            <person name="Friedrich D."/>
            <person name="Gadbois L."/>
            <person name="Gearin G."/>
            <person name="Gearin C.R."/>
            <person name="Giannoukos G."/>
            <person name="Goode T."/>
            <person name="Graham J."/>
            <person name="Grandbois E."/>
            <person name="Grewal S."/>
            <person name="Gyaltsen K."/>
            <person name="Hafez N."/>
            <person name="Hagos B."/>
            <person name="Hall J."/>
            <person name="Henson C."/>
            <person name="Hollinger A."/>
            <person name="Honan T."/>
            <person name="Huard M.D."/>
            <person name="Hughes L."/>
            <person name="Hurhula B."/>
            <person name="Husby M.E."/>
            <person name="Kamat A."/>
            <person name="Kanga B."/>
            <person name="Kashin S."/>
            <person name="Khazanovich D."/>
            <person name="Kisner P."/>
            <person name="Lance K."/>
            <person name="Lara M."/>
            <person name="Lee W."/>
            <person name="Lennon N."/>
            <person name="Letendre F."/>
            <person name="LeVine R."/>
            <person name="Lipovsky A."/>
            <person name="Liu X."/>
            <person name="Liu J."/>
            <person name="Liu S."/>
            <person name="Lokyitsang T."/>
            <person name="Lokyitsang Y."/>
            <person name="Lubonja R."/>
            <person name="Lui A."/>
            <person name="MacDonald P."/>
            <person name="Magnisalis V."/>
            <person name="Maru K."/>
            <person name="Matthews C."/>
            <person name="McCusker W."/>
            <person name="McDonough S."/>
            <person name="Mehta T."/>
            <person name="Meldrim J."/>
            <person name="Meneus L."/>
            <person name="Mihai O."/>
            <person name="Mihalev A."/>
            <person name="Mihova T."/>
            <person name="Mittelman R."/>
            <person name="Mlenga V."/>
            <person name="Montmayeur A."/>
            <person name="Mulrain L."/>
            <person name="Navidi A."/>
            <person name="Naylor J."/>
            <person name="Negash T."/>
            <person name="Nguyen T."/>
            <person name="Nguyen N."/>
            <person name="Nicol R."/>
            <person name="Norbu C."/>
            <person name="Norbu N."/>
            <person name="Novod N."/>
            <person name="O'Neill B."/>
            <person name="Osman S."/>
            <person name="Markiewicz E."/>
            <person name="Oyono O.L."/>
            <person name="Patti C."/>
            <person name="Phunkhang P."/>
            <person name="Pierre F."/>
            <person name="Priest M."/>
            <person name="Raghuraman S."/>
            <person name="Rege F."/>
            <person name="Reyes R."/>
            <person name="Rise C."/>
            <person name="Rogov P."/>
            <person name="Ross K."/>
            <person name="Ryan E."/>
            <person name="Settipalli S."/>
            <person name="Shea T."/>
            <person name="Sherpa N."/>
            <person name="Shi L."/>
            <person name="Shih D."/>
            <person name="Sparrow T."/>
            <person name="Spaulding J."/>
            <person name="Stalker J."/>
            <person name="Stange-Thomann N."/>
            <person name="Stavropoulos S."/>
            <person name="Stone C."/>
            <person name="Strader C."/>
            <person name="Tesfaye S."/>
            <person name="Thomson T."/>
            <person name="Thoulutsang Y."/>
            <person name="Thoulutsang D."/>
            <person name="Topham K."/>
            <person name="Topping I."/>
            <person name="Tsamla T."/>
            <person name="Vassiliev H."/>
            <person name="Vo A."/>
            <person name="Wangchuk T."/>
            <person name="Wangdi T."/>
            <person name="Weiand M."/>
            <person name="Wilkinson J."/>
            <person name="Wilson A."/>
            <person name="Yadav S."/>
            <person name="Young G."/>
            <person name="Yu Q."/>
            <person name="Zembek L."/>
            <person name="Zhong D."/>
            <person name="Zimmer A."/>
            <person name="Zwirko Z."/>
            <person name="Jaffe D.B."/>
            <person name="Alvarez P."/>
            <person name="Brockman W."/>
            <person name="Butler J."/>
            <person name="Chin C."/>
            <person name="Gnerre S."/>
            <person name="MacCallum I."/>
            <person name="Graves J.A."/>
            <person name="Ponting C.P."/>
            <person name="Breen M."/>
            <person name="Samollow P.B."/>
            <person name="Lander E.S."/>
            <person name="Lindblad-Toh K."/>
        </authorList>
    </citation>
    <scope>NUCLEOTIDE SEQUENCE [LARGE SCALE GENOMIC DNA]</scope>
</reference>
<evidence type="ECO:0000313" key="1">
    <source>
        <dbReference type="Ensembl" id="ENSMODP00000057257.1"/>
    </source>
</evidence>
<protein>
    <submittedName>
        <fullName evidence="1">Uncharacterized protein</fullName>
    </submittedName>
</protein>
<dbReference type="Proteomes" id="UP000002280">
    <property type="component" value="Chromosome 2"/>
</dbReference>